<dbReference type="GO" id="GO:0005789">
    <property type="term" value="C:endoplasmic reticulum membrane"/>
    <property type="evidence" value="ECO:0007669"/>
    <property type="project" value="TreeGrafter"/>
</dbReference>
<evidence type="ECO:0000256" key="2">
    <source>
        <dbReference type="ARBA" id="ARBA00008803"/>
    </source>
</evidence>
<evidence type="ECO:0000313" key="7">
    <source>
        <dbReference type="EMBL" id="KIH57109.1"/>
    </source>
</evidence>
<evidence type="ECO:0000256" key="5">
    <source>
        <dbReference type="ARBA" id="ARBA00023136"/>
    </source>
</evidence>
<evidence type="ECO:0000256" key="1">
    <source>
        <dbReference type="ARBA" id="ARBA00004141"/>
    </source>
</evidence>
<reference evidence="7 8" key="1">
    <citation type="submission" date="2013-12" db="EMBL/GenBank/DDBJ databases">
        <title>Draft genome of the parsitic nematode Ancylostoma duodenale.</title>
        <authorList>
            <person name="Mitreva M."/>
        </authorList>
    </citation>
    <scope>NUCLEOTIDE SEQUENCE [LARGE SCALE GENOMIC DNA]</scope>
    <source>
        <strain evidence="7 8">Zhejiang</strain>
    </source>
</reference>
<feature type="region of interest" description="Disordered" evidence="6">
    <location>
        <begin position="1"/>
        <end position="36"/>
    </location>
</feature>
<evidence type="ECO:0000313" key="8">
    <source>
        <dbReference type="Proteomes" id="UP000054047"/>
    </source>
</evidence>
<dbReference type="Proteomes" id="UP000054047">
    <property type="component" value="Unassembled WGS sequence"/>
</dbReference>
<evidence type="ECO:0000256" key="4">
    <source>
        <dbReference type="ARBA" id="ARBA00022989"/>
    </source>
</evidence>
<protein>
    <submittedName>
        <fullName evidence="7">Eukaryotic membrane protein</fullName>
    </submittedName>
</protein>
<dbReference type="PANTHER" id="PTHR13317:SF4">
    <property type="entry name" value="TRANSMEMBRANE ANTERIOR POSTERIOR TRANSFORMATION PROTEIN 1 HOMOLOG"/>
    <property type="match status" value="1"/>
</dbReference>
<feature type="compositionally biased region" description="Basic and acidic residues" evidence="6">
    <location>
        <begin position="1"/>
        <end position="18"/>
    </location>
</feature>
<evidence type="ECO:0000256" key="6">
    <source>
        <dbReference type="SAM" id="MobiDB-lite"/>
    </source>
</evidence>
<dbReference type="GO" id="GO:0036064">
    <property type="term" value="C:ciliary basal body"/>
    <property type="evidence" value="ECO:0007669"/>
    <property type="project" value="TreeGrafter"/>
</dbReference>
<dbReference type="PANTHER" id="PTHR13317">
    <property type="entry name" value="TRANSMEMBRANE ANTERIOR POSTERIOR TRANSFORMATION PROTEIN 1 HOMOLOG"/>
    <property type="match status" value="1"/>
</dbReference>
<dbReference type="OrthoDB" id="29023at2759"/>
<dbReference type="Pfam" id="PF05346">
    <property type="entry name" value="DUF747"/>
    <property type="match status" value="1"/>
</dbReference>
<proteinExistence type="inferred from homology"/>
<keyword evidence="8" id="KW-1185">Reference proteome</keyword>
<name>A0A0C2GDV9_9BILA</name>
<dbReference type="GO" id="GO:0045724">
    <property type="term" value="P:positive regulation of cilium assembly"/>
    <property type="evidence" value="ECO:0007669"/>
    <property type="project" value="TreeGrafter"/>
</dbReference>
<organism evidence="7 8">
    <name type="scientific">Ancylostoma duodenale</name>
    <dbReference type="NCBI Taxonomy" id="51022"/>
    <lineage>
        <taxon>Eukaryota</taxon>
        <taxon>Metazoa</taxon>
        <taxon>Ecdysozoa</taxon>
        <taxon>Nematoda</taxon>
        <taxon>Chromadorea</taxon>
        <taxon>Rhabditida</taxon>
        <taxon>Rhabditina</taxon>
        <taxon>Rhabditomorpha</taxon>
        <taxon>Strongyloidea</taxon>
        <taxon>Ancylostomatidae</taxon>
        <taxon>Ancylostomatinae</taxon>
        <taxon>Ancylostoma</taxon>
    </lineage>
</organism>
<dbReference type="AlphaFoldDB" id="A0A0C2GDV9"/>
<gene>
    <name evidence="7" type="ORF">ANCDUO_12701</name>
</gene>
<dbReference type="EMBL" id="KN734816">
    <property type="protein sequence ID" value="KIH57109.1"/>
    <property type="molecule type" value="Genomic_DNA"/>
</dbReference>
<evidence type="ECO:0000256" key="3">
    <source>
        <dbReference type="ARBA" id="ARBA00022692"/>
    </source>
</evidence>
<accession>A0A0C2GDV9</accession>
<comment type="subcellular location">
    <subcellularLocation>
        <location evidence="1">Membrane</location>
        <topology evidence="1">Multi-pass membrane protein</topology>
    </subcellularLocation>
</comment>
<comment type="similarity">
    <text evidence="2">Belongs to the TAPT1 family.</text>
</comment>
<dbReference type="InterPro" id="IPR008010">
    <property type="entry name" value="Tatp1"/>
</dbReference>
<keyword evidence="4" id="KW-1133">Transmembrane helix</keyword>
<sequence>MEEGEEVRLRKLRTDSTRSSEGFTIGSDLEDEPNSSSYRPAKISIAENLTIFYDERESNLPPQSYSFFEYCWSELTRGLSSFQDILDALFWTANEPKTFRSFVRTLCHFAFALSYATIHTFLVLLQATTLNVAFNSHNQALLAIMMSNNFVELKGSVFKKFAKANLFQMACSDVRERFHIIALLFVVMVRNMMAVNWSSEHLREMMPDILMVVGAELLVDWLKHAFITKFNEINAEVYRDFTITIAYDVVRSRDTSAFSDYSDQVRGFLYSSASVTNFVRWKGFSQSQALLVLIR</sequence>
<keyword evidence="3" id="KW-0812">Transmembrane</keyword>
<keyword evidence="5" id="KW-0472">Membrane</keyword>